<dbReference type="PANTHER" id="PTHR43591:SF24">
    <property type="entry name" value="2-METHOXY-6-POLYPRENYL-1,4-BENZOQUINOL METHYLASE, MITOCHONDRIAL"/>
    <property type="match status" value="1"/>
</dbReference>
<evidence type="ECO:0000313" key="1">
    <source>
        <dbReference type="EMBL" id="KKY16121.1"/>
    </source>
</evidence>
<organism evidence="1 2">
    <name type="scientific">Diplodia seriata</name>
    <dbReference type="NCBI Taxonomy" id="420778"/>
    <lineage>
        <taxon>Eukaryota</taxon>
        <taxon>Fungi</taxon>
        <taxon>Dikarya</taxon>
        <taxon>Ascomycota</taxon>
        <taxon>Pezizomycotina</taxon>
        <taxon>Dothideomycetes</taxon>
        <taxon>Dothideomycetes incertae sedis</taxon>
        <taxon>Botryosphaeriales</taxon>
        <taxon>Botryosphaeriaceae</taxon>
        <taxon>Diplodia</taxon>
    </lineage>
</organism>
<sequence>MAAAETHASVSANLESIEIDDSFETDSTRGSVDEQLSAYSQSLTSSVTAYPVENGRRYHAYKGGDYYMPNDDTEQDRLDFVHHMLMLTTNQQHFQAPIKKDELKRVLDAGTGTGIWAIEVADKYPEAQVLGNDLSPVQPQWVPPNVKFEVDDIEATWTYAQPFDLIFARYLDGAISDWPALVSNMYNNVRPGGWVELQGFDLHYRSDDGSVKPDSYITKFIDNLEKGCAKIGKEFYSGPKLEGYLQDAGFKNVHVQPYKVPSGPWPKDRKLREIGTINLLQALDGMEGFSLRLFTGFLGWTVDEVTVFCAKVREELKGKSIHPYILYYVAYGQKPE</sequence>
<proteinExistence type="predicted"/>
<dbReference type="Pfam" id="PF13489">
    <property type="entry name" value="Methyltransf_23"/>
    <property type="match status" value="1"/>
</dbReference>
<accession>A0A0G2E169</accession>
<dbReference type="Proteomes" id="UP000034182">
    <property type="component" value="Unassembled WGS sequence"/>
</dbReference>
<reference evidence="1 2" key="1">
    <citation type="submission" date="2015-03" db="EMBL/GenBank/DDBJ databases">
        <authorList>
            <person name="Morales-Cruz A."/>
            <person name="Amrine K.C."/>
            <person name="Cantu D."/>
        </authorList>
    </citation>
    <scope>NUCLEOTIDE SEQUENCE [LARGE SCALE GENOMIC DNA]</scope>
    <source>
        <strain evidence="1">DS831</strain>
    </source>
</reference>
<gene>
    <name evidence="1" type="ORF">UCDDS831_g07213</name>
</gene>
<reference evidence="1 2" key="2">
    <citation type="submission" date="2015-05" db="EMBL/GenBank/DDBJ databases">
        <title>Distinctive expansion of gene families associated with plant cell wall degradation and secondary metabolism in the genomes of grapevine trunk pathogens.</title>
        <authorList>
            <person name="Lawrence D.P."/>
            <person name="Travadon R."/>
            <person name="Rolshausen P.E."/>
            <person name="Baumgartner K."/>
        </authorList>
    </citation>
    <scope>NUCLEOTIDE SEQUENCE [LARGE SCALE GENOMIC DNA]</scope>
    <source>
        <strain evidence="1">DS831</strain>
    </source>
</reference>
<dbReference type="EMBL" id="LAQI01000174">
    <property type="protein sequence ID" value="KKY16121.1"/>
    <property type="molecule type" value="Genomic_DNA"/>
</dbReference>
<dbReference type="GO" id="GO:0008168">
    <property type="term" value="F:methyltransferase activity"/>
    <property type="evidence" value="ECO:0007669"/>
    <property type="project" value="UniProtKB-KW"/>
</dbReference>
<comment type="caution">
    <text evidence="1">The sequence shown here is derived from an EMBL/GenBank/DDBJ whole genome shotgun (WGS) entry which is preliminary data.</text>
</comment>
<dbReference type="Gene3D" id="3.40.50.150">
    <property type="entry name" value="Vaccinia Virus protein VP39"/>
    <property type="match status" value="1"/>
</dbReference>
<evidence type="ECO:0000313" key="2">
    <source>
        <dbReference type="Proteomes" id="UP000034182"/>
    </source>
</evidence>
<keyword evidence="1" id="KW-0489">Methyltransferase</keyword>
<dbReference type="CDD" id="cd02440">
    <property type="entry name" value="AdoMet_MTases"/>
    <property type="match status" value="1"/>
</dbReference>
<name>A0A0G2E169_9PEZI</name>
<dbReference type="SUPFAM" id="SSF53335">
    <property type="entry name" value="S-adenosyl-L-methionine-dependent methyltransferases"/>
    <property type="match status" value="1"/>
</dbReference>
<protein>
    <submittedName>
        <fullName evidence="1">Putative methyltransferase domain-containing protein</fullName>
    </submittedName>
</protein>
<dbReference type="PANTHER" id="PTHR43591">
    <property type="entry name" value="METHYLTRANSFERASE"/>
    <property type="match status" value="1"/>
</dbReference>
<keyword evidence="1" id="KW-0808">Transferase</keyword>
<dbReference type="AlphaFoldDB" id="A0A0G2E169"/>
<dbReference type="InterPro" id="IPR029063">
    <property type="entry name" value="SAM-dependent_MTases_sf"/>
</dbReference>
<dbReference type="GO" id="GO:0032259">
    <property type="term" value="P:methylation"/>
    <property type="evidence" value="ECO:0007669"/>
    <property type="project" value="UniProtKB-KW"/>
</dbReference>